<dbReference type="STRING" id="1635173.WH52_04780"/>
<sequence>MNLLYNNFIKQFKLKRTMKLIAVLFSMLGLTQCKSVKFDTQPPFKIQSAHAIRMVGGMPGNSSIQLKIAYTSNDEVSFQELFYQNKKTKVFTGAEKKQKLVTGTFNTSTVNDKNDLILHNDPTRELKNKAPEEKFPFQLKENEAVISYVKNNKTYYFKIEDIKNKKVFMP</sequence>
<dbReference type="Proteomes" id="UP000194221">
    <property type="component" value="Unassembled WGS sequence"/>
</dbReference>
<protein>
    <submittedName>
        <fullName evidence="1">Uncharacterized protein</fullName>
    </submittedName>
</protein>
<name>A0A1Y2PG48_9FLAO</name>
<reference evidence="1 2" key="1">
    <citation type="submission" date="2015-03" db="EMBL/GenBank/DDBJ databases">
        <title>Genome sequence of Tenacibaculum sp. S2-2, isolated from intestinal microbiota of sea cucumber, Apostichopus japonicas.</title>
        <authorList>
            <person name="Shao Z."/>
            <person name="Wang L."/>
            <person name="Li X."/>
        </authorList>
    </citation>
    <scope>NUCLEOTIDE SEQUENCE [LARGE SCALE GENOMIC DNA]</scope>
    <source>
        <strain evidence="1 2">S2-2</strain>
    </source>
</reference>
<proteinExistence type="predicted"/>
<dbReference type="AlphaFoldDB" id="A0A1Y2PG48"/>
<gene>
    <name evidence="1" type="ORF">WH52_04780</name>
</gene>
<accession>A0A1Y2PG48</accession>
<comment type="caution">
    <text evidence="1">The sequence shown here is derived from an EMBL/GenBank/DDBJ whole genome shotgun (WGS) entry which is preliminary data.</text>
</comment>
<evidence type="ECO:0000313" key="1">
    <source>
        <dbReference type="EMBL" id="OSY88981.1"/>
    </source>
</evidence>
<organism evidence="1 2">
    <name type="scientific">Tenacibaculum holothuriorum</name>
    <dbReference type="NCBI Taxonomy" id="1635173"/>
    <lineage>
        <taxon>Bacteria</taxon>
        <taxon>Pseudomonadati</taxon>
        <taxon>Bacteroidota</taxon>
        <taxon>Flavobacteriia</taxon>
        <taxon>Flavobacteriales</taxon>
        <taxon>Flavobacteriaceae</taxon>
        <taxon>Tenacibaculum</taxon>
    </lineage>
</organism>
<evidence type="ECO:0000313" key="2">
    <source>
        <dbReference type="Proteomes" id="UP000194221"/>
    </source>
</evidence>
<dbReference type="InParanoid" id="A0A1Y2PG48"/>
<dbReference type="EMBL" id="LAPZ01000002">
    <property type="protein sequence ID" value="OSY88981.1"/>
    <property type="molecule type" value="Genomic_DNA"/>
</dbReference>
<keyword evidence="2" id="KW-1185">Reference proteome</keyword>